<dbReference type="EMBL" id="KV722380">
    <property type="protein sequence ID" value="OCH91777.1"/>
    <property type="molecule type" value="Genomic_DNA"/>
</dbReference>
<dbReference type="AlphaFoldDB" id="A0A8E2B3T4"/>
<evidence type="ECO:0000313" key="2">
    <source>
        <dbReference type="Proteomes" id="UP000250043"/>
    </source>
</evidence>
<protein>
    <submittedName>
        <fullName evidence="1">Uncharacterized protein</fullName>
    </submittedName>
</protein>
<evidence type="ECO:0000313" key="1">
    <source>
        <dbReference type="EMBL" id="OCH91777.1"/>
    </source>
</evidence>
<reference evidence="1 2" key="1">
    <citation type="submission" date="2016-07" db="EMBL/GenBank/DDBJ databases">
        <title>Draft genome of the white-rot fungus Obba rivulosa 3A-2.</title>
        <authorList>
            <consortium name="DOE Joint Genome Institute"/>
            <person name="Miettinen O."/>
            <person name="Riley R."/>
            <person name="Acob R."/>
            <person name="Barry K."/>
            <person name="Cullen D."/>
            <person name="De Vries R."/>
            <person name="Hainaut M."/>
            <person name="Hatakka A."/>
            <person name="Henrissat B."/>
            <person name="Hilden K."/>
            <person name="Kuo R."/>
            <person name="Labutti K."/>
            <person name="Lipzen A."/>
            <person name="Makela M.R."/>
            <person name="Sandor L."/>
            <person name="Spatafora J.W."/>
            <person name="Grigoriev I.V."/>
            <person name="Hibbett D.S."/>
        </authorList>
    </citation>
    <scope>NUCLEOTIDE SEQUENCE [LARGE SCALE GENOMIC DNA]</scope>
    <source>
        <strain evidence="1 2">3A-2</strain>
    </source>
</reference>
<proteinExistence type="predicted"/>
<dbReference type="Proteomes" id="UP000250043">
    <property type="component" value="Unassembled WGS sequence"/>
</dbReference>
<gene>
    <name evidence="1" type="ORF">OBBRIDRAFT_825164</name>
</gene>
<sequence>MRLMRAVLVQSSSVIVQIIGLSEVLMGLKLSVSGNSVLGVCIVPRRPHRGSTSALSPIRRRTLHPHPYALDSFLAPAPNCRSLSVGHRPWMTVVNYCKANTCRNRTYFLSYDELLEYQLPRPDSGSCQTGSRHNVDTPPALIVRTQT</sequence>
<name>A0A8E2B3T4_9APHY</name>
<organism evidence="1 2">
    <name type="scientific">Obba rivulosa</name>
    <dbReference type="NCBI Taxonomy" id="1052685"/>
    <lineage>
        <taxon>Eukaryota</taxon>
        <taxon>Fungi</taxon>
        <taxon>Dikarya</taxon>
        <taxon>Basidiomycota</taxon>
        <taxon>Agaricomycotina</taxon>
        <taxon>Agaricomycetes</taxon>
        <taxon>Polyporales</taxon>
        <taxon>Gelatoporiaceae</taxon>
        <taxon>Obba</taxon>
    </lineage>
</organism>
<keyword evidence="2" id="KW-1185">Reference proteome</keyword>
<accession>A0A8E2B3T4</accession>